<reference evidence="1" key="1">
    <citation type="journal article" date="2020" name="Stud. Mycol.">
        <title>101 Dothideomycetes genomes: a test case for predicting lifestyles and emergence of pathogens.</title>
        <authorList>
            <person name="Haridas S."/>
            <person name="Albert R."/>
            <person name="Binder M."/>
            <person name="Bloem J."/>
            <person name="Labutti K."/>
            <person name="Salamov A."/>
            <person name="Andreopoulos B."/>
            <person name="Baker S."/>
            <person name="Barry K."/>
            <person name="Bills G."/>
            <person name="Bluhm B."/>
            <person name="Cannon C."/>
            <person name="Castanera R."/>
            <person name="Culley D."/>
            <person name="Daum C."/>
            <person name="Ezra D."/>
            <person name="Gonzalez J."/>
            <person name="Henrissat B."/>
            <person name="Kuo A."/>
            <person name="Liang C."/>
            <person name="Lipzen A."/>
            <person name="Lutzoni F."/>
            <person name="Magnuson J."/>
            <person name="Mondo S."/>
            <person name="Nolan M."/>
            <person name="Ohm R."/>
            <person name="Pangilinan J."/>
            <person name="Park H.-J."/>
            <person name="Ramirez L."/>
            <person name="Alfaro M."/>
            <person name="Sun H."/>
            <person name="Tritt A."/>
            <person name="Yoshinaga Y."/>
            <person name="Zwiers L.-H."/>
            <person name="Turgeon B."/>
            <person name="Goodwin S."/>
            <person name="Spatafora J."/>
            <person name="Crous P."/>
            <person name="Grigoriev I."/>
        </authorList>
    </citation>
    <scope>NUCLEOTIDE SEQUENCE</scope>
    <source>
        <strain evidence="1">ATCC 200398</strain>
    </source>
</reference>
<gene>
    <name evidence="1" type="ORF">BDR25DRAFT_378761</name>
</gene>
<protein>
    <submittedName>
        <fullName evidence="1">Uncharacterized protein</fullName>
    </submittedName>
</protein>
<evidence type="ECO:0000313" key="1">
    <source>
        <dbReference type="EMBL" id="KAF2465578.1"/>
    </source>
</evidence>
<dbReference type="EMBL" id="MU003529">
    <property type="protein sequence ID" value="KAF2465578.1"/>
    <property type="molecule type" value="Genomic_DNA"/>
</dbReference>
<comment type="caution">
    <text evidence="1">The sequence shown here is derived from an EMBL/GenBank/DDBJ whole genome shotgun (WGS) entry which is preliminary data.</text>
</comment>
<proteinExistence type="predicted"/>
<sequence length="746" mass="82888">MAWTTNGVTLSHHTSLIPSPLRIRKRHQRAVLNRRRAERTSSVESIRFAVAQALEDISSTGWDTSPDSLLELTFQQQSVPSGAGFSWDLHTLPLSRTPSFEPLRIRKTRCSQSTMSGSSARDAWASGSRTTSQSTSMSQGLGPAFHYKYIPTSGGANQSLSSSQDTGSNFEPSPLPSSAATRQRQPSSQDLESNLRPTSFWPSRVMSQNGLKRDGLSSSVGRYFGSSFGSPHTRPSTPELSESPVTWSRVDRRHDSSTTLESSAAKLALEEIREEIEREIVLQGTPKQVKRQPSRMSIFRHRCSRTHDTEPPKRVVSEGVATNRLPARRRPSIFQRRGRDPQAHPDKVFASDQPSTETFTIGASAATLTMGSSGGTFASCNEAHFKLQQPEKKVPTAEATHLPSTTSLEIAVEIEAVLHNPHVLPYDGIDIIFVIDNAYYVSESCLQQAKMTMLGALKHTRHTDQIGLFTTHKTNSQDKEAFFPNELYPLQPVKESVLRDKLKEIQFYERSRPEGTLHRTLSSIVKAHKNPGSATCDKLFKTYQHFRFHHLNPAMRAFNTGGSRESAMCGRACDHAIASLFNNARHHDPVDELSNVTINLAPLGGCRIKVDDGSPSIPRLGVGEVHTYFATVNLDVSHGEGPLVGFKAGFRSSLHPSDDWLESNGLALSMQKLKGVGHPRELERDMAVEYVRRRFFWEMSRTPSSSAPLALKNWISSWKGSNIWYIVAGMVTQVFVELELENKYIA</sequence>
<evidence type="ECO:0000313" key="2">
    <source>
        <dbReference type="Proteomes" id="UP000799755"/>
    </source>
</evidence>
<name>A0ACB6QG85_9PLEO</name>
<organism evidence="1 2">
    <name type="scientific">Lindgomyces ingoldianus</name>
    <dbReference type="NCBI Taxonomy" id="673940"/>
    <lineage>
        <taxon>Eukaryota</taxon>
        <taxon>Fungi</taxon>
        <taxon>Dikarya</taxon>
        <taxon>Ascomycota</taxon>
        <taxon>Pezizomycotina</taxon>
        <taxon>Dothideomycetes</taxon>
        <taxon>Pleosporomycetidae</taxon>
        <taxon>Pleosporales</taxon>
        <taxon>Lindgomycetaceae</taxon>
        <taxon>Lindgomyces</taxon>
    </lineage>
</organism>
<accession>A0ACB6QG85</accession>
<keyword evidence="2" id="KW-1185">Reference proteome</keyword>
<dbReference type="Proteomes" id="UP000799755">
    <property type="component" value="Unassembled WGS sequence"/>
</dbReference>